<evidence type="ECO:0000313" key="2">
    <source>
        <dbReference type="Proteomes" id="UP000054359"/>
    </source>
</evidence>
<dbReference type="OMA" id="NEEYPCV"/>
<name>A0A087UI65_STEMI</name>
<keyword evidence="1" id="KW-0808">Transferase</keyword>
<accession>A0A087UI65</accession>
<protein>
    <submittedName>
        <fullName evidence="1">Serine/threonine-protein kinase stk11</fullName>
    </submittedName>
</protein>
<dbReference type="EMBL" id="KK119910">
    <property type="protein sequence ID" value="KFM77054.1"/>
    <property type="molecule type" value="Genomic_DNA"/>
</dbReference>
<reference evidence="1 2" key="1">
    <citation type="submission" date="2013-11" db="EMBL/GenBank/DDBJ databases">
        <title>Genome sequencing of Stegodyphus mimosarum.</title>
        <authorList>
            <person name="Bechsgaard J."/>
        </authorList>
    </citation>
    <scope>NUCLEOTIDE SEQUENCE [LARGE SCALE GENOMIC DNA]</scope>
</reference>
<dbReference type="AlphaFoldDB" id="A0A087UI65"/>
<proteinExistence type="predicted"/>
<evidence type="ECO:0000313" key="1">
    <source>
        <dbReference type="EMBL" id="KFM77054.1"/>
    </source>
</evidence>
<dbReference type="STRING" id="407821.A0A087UI65"/>
<gene>
    <name evidence="1" type="ORF">X975_03361</name>
</gene>
<keyword evidence="1" id="KW-0418">Kinase</keyword>
<feature type="non-terminal residue" evidence="1">
    <location>
        <position position="119"/>
    </location>
</feature>
<sequence length="119" mass="14165">MLRKDPKERFTLKLIREHDWVKKKYSDNEEYPCVPLNSEDEFCSMSVLPYLQDLHYSQQDDEDSDSQEFITEHDLQAMRRQDVLPHRNSVHQQTGSRVRRQFKSLGSLASSRLTFCKQS</sequence>
<organism evidence="1 2">
    <name type="scientific">Stegodyphus mimosarum</name>
    <name type="common">African social velvet spider</name>
    <dbReference type="NCBI Taxonomy" id="407821"/>
    <lineage>
        <taxon>Eukaryota</taxon>
        <taxon>Metazoa</taxon>
        <taxon>Ecdysozoa</taxon>
        <taxon>Arthropoda</taxon>
        <taxon>Chelicerata</taxon>
        <taxon>Arachnida</taxon>
        <taxon>Araneae</taxon>
        <taxon>Araneomorphae</taxon>
        <taxon>Entelegynae</taxon>
        <taxon>Eresoidea</taxon>
        <taxon>Eresidae</taxon>
        <taxon>Stegodyphus</taxon>
    </lineage>
</organism>
<keyword evidence="2" id="KW-1185">Reference proteome</keyword>
<dbReference type="Proteomes" id="UP000054359">
    <property type="component" value="Unassembled WGS sequence"/>
</dbReference>
<dbReference type="GO" id="GO:0016301">
    <property type="term" value="F:kinase activity"/>
    <property type="evidence" value="ECO:0007669"/>
    <property type="project" value="UniProtKB-KW"/>
</dbReference>